<keyword evidence="3" id="KW-1185">Reference proteome</keyword>
<proteinExistence type="predicted"/>
<feature type="compositionally biased region" description="Basic and acidic residues" evidence="1">
    <location>
        <begin position="712"/>
        <end position="723"/>
    </location>
</feature>
<name>A0A0S4INF2_BODSA</name>
<dbReference type="EMBL" id="CYKH01000203">
    <property type="protein sequence ID" value="CUE85333.1"/>
    <property type="molecule type" value="Genomic_DNA"/>
</dbReference>
<organism evidence="2 3">
    <name type="scientific">Bodo saltans</name>
    <name type="common">Flagellated protozoan</name>
    <dbReference type="NCBI Taxonomy" id="75058"/>
    <lineage>
        <taxon>Eukaryota</taxon>
        <taxon>Discoba</taxon>
        <taxon>Euglenozoa</taxon>
        <taxon>Kinetoplastea</taxon>
        <taxon>Metakinetoplastina</taxon>
        <taxon>Eubodonida</taxon>
        <taxon>Bodonidae</taxon>
        <taxon>Bodo</taxon>
    </lineage>
</organism>
<reference evidence="3" key="1">
    <citation type="submission" date="2015-09" db="EMBL/GenBank/DDBJ databases">
        <authorList>
            <consortium name="Pathogen Informatics"/>
        </authorList>
    </citation>
    <scope>NUCLEOTIDE SEQUENCE [LARGE SCALE GENOMIC DNA]</scope>
    <source>
        <strain evidence="3">Lake Konstanz</strain>
    </source>
</reference>
<dbReference type="VEuPathDB" id="TriTrypDB:BSAL_56865"/>
<evidence type="ECO:0000313" key="2">
    <source>
        <dbReference type="EMBL" id="CUE85333.1"/>
    </source>
</evidence>
<dbReference type="Proteomes" id="UP000051952">
    <property type="component" value="Unassembled WGS sequence"/>
</dbReference>
<feature type="region of interest" description="Disordered" evidence="1">
    <location>
        <begin position="705"/>
        <end position="737"/>
    </location>
</feature>
<gene>
    <name evidence="2" type="ORF">BSAL_56865</name>
</gene>
<evidence type="ECO:0000313" key="3">
    <source>
        <dbReference type="Proteomes" id="UP000051952"/>
    </source>
</evidence>
<sequence length="878" mass="96861">MSFGGVRPATTMPRASGDVDAAHMFESYTRPSSSMFGANNRSMTSLSQQQAAPSFVDSIPEFDEVDAPAVAMSSSFRQSAMKDSFALSGRPSPAAAQATHFRDAAAAISALDDHNGGDPFDVLPAGRRRASSVSPADVFGVPRSLDTQQRERERMTGPVTVLNEQDFVVFGGDDDDEGHPGASSSSGRGYVRGTTCKLVLRPGEDVAAIENKIARNTLAPPRELGRSLDKFHVLPDSSLVPAPRTERVAAGDKLPAFLKPAFLEVDMAEQLIEDDDDPYTTALPSRRRHRFAETDGSFDPHATRDPKYVPFAVRPLGHDDVQWKPPKSKEQIAEAERRKMLLSITEATAAERPPQPPVSTRDIAGEYRARQRLVAYDESEAFGFRARPLHDNGALSQLRDDMRDKKARAVISPNASVATIKHQNSCYLISADRRKLLKFDPTDTARNIGGAGMWESMELQDGSLFIGVSAYPPEETTVVPIPNLPYMIATTHSMLYILSLEDSTWFVGCLRGLEDTRGVGWVHLVDEQTLYVRSQSKQTHGLVPLRAVLEELTILRRSPHDINPDQPSFFLENHLKYADCKMLRRQPCPDSLVAVEGVPGVAIQPKLKEGHMWVFVFNHVASTFLPWRRIDNGTFLTVVMENHLVPDSTTILFFAEQLHRMDIGSVVGENVGGGASARRGPGLLQTQRILRVAQRLVIHHPIADANDEDEEVSPRSRQHDVIKRQGRGTYDGSSATTRHLFSTGKSVVLRWKPRGAVLQPPPSSPTPTEQELLRGTHNRSAPLSTTAAPPPAVKHLEDRMELTDLVSGETLGSRDHDRADDDLIAKRQFASSQRVVDLVIKARRNEIHAIVPMHERCAAVLTFDCTTYVVVEELAQRT</sequence>
<protein>
    <submittedName>
        <fullName evidence="2">Uncharacterized protein</fullName>
    </submittedName>
</protein>
<dbReference type="AlphaFoldDB" id="A0A0S4INF2"/>
<accession>A0A0S4INF2</accession>
<evidence type="ECO:0000256" key="1">
    <source>
        <dbReference type="SAM" id="MobiDB-lite"/>
    </source>
</evidence>